<keyword evidence="3 7" id="KW-0813">Transport</keyword>
<evidence type="ECO:0000256" key="9">
    <source>
        <dbReference type="SAM" id="MobiDB-lite"/>
    </source>
</evidence>
<dbReference type="Pfam" id="PF05743">
    <property type="entry name" value="UEV"/>
    <property type="match status" value="1"/>
</dbReference>
<evidence type="ECO:0000256" key="5">
    <source>
        <dbReference type="ARBA" id="ARBA00022927"/>
    </source>
</evidence>
<organism evidence="12 13">
    <name type="scientific">Lachancea fermentati</name>
    <name type="common">Zygosaccharomyces fermentati</name>
    <dbReference type="NCBI Taxonomy" id="4955"/>
    <lineage>
        <taxon>Eukaryota</taxon>
        <taxon>Fungi</taxon>
        <taxon>Dikarya</taxon>
        <taxon>Ascomycota</taxon>
        <taxon>Saccharomycotina</taxon>
        <taxon>Saccharomycetes</taxon>
        <taxon>Saccharomycetales</taxon>
        <taxon>Saccharomycetaceae</taxon>
        <taxon>Lachancea</taxon>
    </lineage>
</organism>
<dbReference type="Pfam" id="PF09454">
    <property type="entry name" value="Vps23_core"/>
    <property type="match status" value="1"/>
</dbReference>
<dbReference type="GO" id="GO:0000813">
    <property type="term" value="C:ESCRT I complex"/>
    <property type="evidence" value="ECO:0007669"/>
    <property type="project" value="TreeGrafter"/>
</dbReference>
<accession>A0A1G4MFQ7</accession>
<name>A0A1G4MFQ7_LACFM</name>
<dbReference type="InterPro" id="IPR037202">
    <property type="entry name" value="ESCRT_assembly_dom"/>
</dbReference>
<keyword evidence="13" id="KW-1185">Reference proteome</keyword>
<evidence type="ECO:0000259" key="10">
    <source>
        <dbReference type="PROSITE" id="PS51312"/>
    </source>
</evidence>
<evidence type="ECO:0000256" key="3">
    <source>
        <dbReference type="ARBA" id="ARBA00022448"/>
    </source>
</evidence>
<comment type="similarity">
    <text evidence="2">Belongs to the ubiquitin-conjugating enzyme family. UEV subfamily.</text>
</comment>
<evidence type="ECO:0000256" key="2">
    <source>
        <dbReference type="ARBA" id="ARBA00009594"/>
    </source>
</evidence>
<comment type="subcellular location">
    <subcellularLocation>
        <location evidence="1">Endosome</location>
    </subcellularLocation>
</comment>
<dbReference type="InterPro" id="IPR052070">
    <property type="entry name" value="ESCRT-I_UEV_domain"/>
</dbReference>
<dbReference type="STRING" id="4955.A0A1G4MFQ7"/>
<dbReference type="GO" id="GO:0072666">
    <property type="term" value="P:establishment of protein localization to vacuole"/>
    <property type="evidence" value="ECO:0007669"/>
    <property type="project" value="UniProtKB-ARBA"/>
</dbReference>
<evidence type="ECO:0000256" key="7">
    <source>
        <dbReference type="PROSITE-ProRule" id="PRU00644"/>
    </source>
</evidence>
<dbReference type="GO" id="GO:0006886">
    <property type="term" value="P:intracellular protein transport"/>
    <property type="evidence" value="ECO:0007669"/>
    <property type="project" value="UniProtKB-ARBA"/>
</dbReference>
<dbReference type="Proteomes" id="UP000190831">
    <property type="component" value="Chromosome F"/>
</dbReference>
<keyword evidence="6 8" id="KW-0175">Coiled coil</keyword>
<feature type="compositionally biased region" description="Low complexity" evidence="9">
    <location>
        <begin position="159"/>
        <end position="171"/>
    </location>
</feature>
<evidence type="ECO:0000256" key="1">
    <source>
        <dbReference type="ARBA" id="ARBA00004177"/>
    </source>
</evidence>
<gene>
    <name evidence="12" type="ORF">LAFE_0F09648G</name>
</gene>
<sequence length="447" mass="49717">MESIELPPAVVNWLFKVLQPTYFDARTTFHDVACTLSTYKQLRPRTRVFTDIYGRSQLLLCLYGKIGTEYPLPILIWIPTEYPIVAPLVYLDFESLQSPPVDLAGIVDSNGSLNLPTLSQWNSEHCNLLQLVADLDNLRSDYFAIPTPLSNPSSPPIPSKEISVTPEIPELPSKPPKPPIKEPASLHANVDRLASEINNVSITGQSPALPPRPNFSLPSTPQPLSNIPTGGASVSSNDISLSRTSPCVPAADSKLANAVSVSQQFQQPDLMDLGTETSEDPVHVKKIQELQNTLNKMAHSDQDTIQESLGSRVLSIKVAADQFETIYRHESASLDNLEQQIEEGKKLLTKEVEETDKELKRAREYIQNYGPPVDMSTILTTDREGLNQLYSLLAKDHAITDTIHTLNEMLGTDDVDFDVFLKKVRSLAREQFLTRFHINKILSTVNK</sequence>
<feature type="coiled-coil region" evidence="8">
    <location>
        <begin position="327"/>
        <end position="365"/>
    </location>
</feature>
<feature type="domain" description="SB" evidence="10">
    <location>
        <begin position="383"/>
        <end position="447"/>
    </location>
</feature>
<evidence type="ECO:0000256" key="8">
    <source>
        <dbReference type="SAM" id="Coils"/>
    </source>
</evidence>
<feature type="region of interest" description="Disordered" evidence="9">
    <location>
        <begin position="202"/>
        <end position="238"/>
    </location>
</feature>
<dbReference type="GO" id="GO:0043130">
    <property type="term" value="F:ubiquitin binding"/>
    <property type="evidence" value="ECO:0007669"/>
    <property type="project" value="TreeGrafter"/>
</dbReference>
<dbReference type="InterPro" id="IPR008883">
    <property type="entry name" value="UEV_N"/>
</dbReference>
<dbReference type="AlphaFoldDB" id="A0A1G4MFQ7"/>
<evidence type="ECO:0000313" key="13">
    <source>
        <dbReference type="Proteomes" id="UP000190831"/>
    </source>
</evidence>
<dbReference type="InterPro" id="IPR017916">
    <property type="entry name" value="SB_dom"/>
</dbReference>
<dbReference type="CDD" id="cd11685">
    <property type="entry name" value="UEV_TSG101-like"/>
    <property type="match status" value="1"/>
</dbReference>
<feature type="region of interest" description="Disordered" evidence="9">
    <location>
        <begin position="149"/>
        <end position="179"/>
    </location>
</feature>
<reference evidence="13" key="1">
    <citation type="submission" date="2016-03" db="EMBL/GenBank/DDBJ databases">
        <authorList>
            <person name="Devillers H."/>
        </authorList>
    </citation>
    <scope>NUCLEOTIDE SEQUENCE [LARGE SCALE GENOMIC DNA]</scope>
</reference>
<keyword evidence="5 7" id="KW-0653">Protein transport</keyword>
<evidence type="ECO:0000256" key="4">
    <source>
        <dbReference type="ARBA" id="ARBA00022753"/>
    </source>
</evidence>
<dbReference type="PANTHER" id="PTHR23306">
    <property type="entry name" value="TUMOR SUSCEPTIBILITY GENE 101 PROTEIN-RELATED"/>
    <property type="match status" value="1"/>
</dbReference>
<evidence type="ECO:0000256" key="6">
    <source>
        <dbReference type="ARBA" id="ARBA00023054"/>
    </source>
</evidence>
<dbReference type="PANTHER" id="PTHR23306:SF3">
    <property type="entry name" value="TUMOR SUPPRESSOR PROTEIN 101"/>
    <property type="match status" value="1"/>
</dbReference>
<dbReference type="PROSITE" id="PS51322">
    <property type="entry name" value="UEV"/>
    <property type="match status" value="1"/>
</dbReference>
<feature type="compositionally biased region" description="Polar residues" evidence="9">
    <location>
        <begin position="216"/>
        <end position="238"/>
    </location>
</feature>
<dbReference type="OrthoDB" id="306304at2759"/>
<proteinExistence type="inferred from homology"/>
<dbReference type="InterPro" id="IPR016135">
    <property type="entry name" value="UBQ-conjugating_enzyme/RWD"/>
</dbReference>
<protein>
    <submittedName>
        <fullName evidence="12">LAFE_0F09648g1_1</fullName>
    </submittedName>
</protein>
<dbReference type="GO" id="GO:0043162">
    <property type="term" value="P:ubiquitin-dependent protein catabolic process via the multivesicular body sorting pathway"/>
    <property type="evidence" value="ECO:0007669"/>
    <property type="project" value="UniProtKB-ARBA"/>
</dbReference>
<dbReference type="SUPFAM" id="SSF54495">
    <property type="entry name" value="UBC-like"/>
    <property type="match status" value="1"/>
</dbReference>
<dbReference type="SUPFAM" id="SSF140111">
    <property type="entry name" value="Endosomal sorting complex assembly domain"/>
    <property type="match status" value="1"/>
</dbReference>
<dbReference type="PROSITE" id="PS51312">
    <property type="entry name" value="SB"/>
    <property type="match status" value="1"/>
</dbReference>
<evidence type="ECO:0000313" key="12">
    <source>
        <dbReference type="EMBL" id="SCW02581.1"/>
    </source>
</evidence>
<evidence type="ECO:0000259" key="11">
    <source>
        <dbReference type="PROSITE" id="PS51322"/>
    </source>
</evidence>
<dbReference type="Gene3D" id="3.10.110.10">
    <property type="entry name" value="Ubiquitin Conjugating Enzyme"/>
    <property type="match status" value="1"/>
</dbReference>
<keyword evidence="4" id="KW-0967">Endosome</keyword>
<dbReference type="EMBL" id="LT598490">
    <property type="protein sequence ID" value="SCW02581.1"/>
    <property type="molecule type" value="Genomic_DNA"/>
</dbReference>
<dbReference type="OMA" id="YMNFPQP"/>
<dbReference type="Gene3D" id="6.10.140.820">
    <property type="match status" value="1"/>
</dbReference>
<feature type="domain" description="UEV" evidence="11">
    <location>
        <begin position="9"/>
        <end position="161"/>
    </location>
</feature>